<feature type="region of interest" description="Disordered" evidence="1">
    <location>
        <begin position="717"/>
        <end position="751"/>
    </location>
</feature>
<proteinExistence type="predicted"/>
<feature type="compositionally biased region" description="Low complexity" evidence="1">
    <location>
        <begin position="839"/>
        <end position="852"/>
    </location>
</feature>
<protein>
    <recommendedName>
        <fullName evidence="2">BRCT domain-containing protein</fullName>
    </recommendedName>
</protein>
<feature type="region of interest" description="Disordered" evidence="1">
    <location>
        <begin position="1241"/>
        <end position="1442"/>
    </location>
</feature>
<feature type="compositionally biased region" description="Polar residues" evidence="1">
    <location>
        <begin position="1041"/>
        <end position="1050"/>
    </location>
</feature>
<dbReference type="SUPFAM" id="SSF52113">
    <property type="entry name" value="BRCT domain"/>
    <property type="match status" value="1"/>
</dbReference>
<dbReference type="Gene3D" id="3.40.50.10190">
    <property type="entry name" value="BRCT domain"/>
    <property type="match status" value="1"/>
</dbReference>
<feature type="compositionally biased region" description="Acidic residues" evidence="1">
    <location>
        <begin position="1300"/>
        <end position="1309"/>
    </location>
</feature>
<evidence type="ECO:0000313" key="4">
    <source>
        <dbReference type="Proteomes" id="UP000306584"/>
    </source>
</evidence>
<evidence type="ECO:0000256" key="1">
    <source>
        <dbReference type="SAM" id="MobiDB-lite"/>
    </source>
</evidence>
<feature type="compositionally biased region" description="Basic and acidic residues" evidence="1">
    <location>
        <begin position="1241"/>
        <end position="1255"/>
    </location>
</feature>
<evidence type="ECO:0000259" key="2">
    <source>
        <dbReference type="PROSITE" id="PS50172"/>
    </source>
</evidence>
<name>A0A4S9LKY0_AURPU</name>
<feature type="region of interest" description="Disordered" evidence="1">
    <location>
        <begin position="584"/>
        <end position="604"/>
    </location>
</feature>
<feature type="region of interest" description="Disordered" evidence="1">
    <location>
        <begin position="810"/>
        <end position="1129"/>
    </location>
</feature>
<feature type="region of interest" description="Disordered" evidence="1">
    <location>
        <begin position="454"/>
        <end position="477"/>
    </location>
</feature>
<dbReference type="Gene3D" id="3.50.50.60">
    <property type="entry name" value="FAD/NAD(P)-binding domain"/>
    <property type="match status" value="2"/>
</dbReference>
<feature type="compositionally biased region" description="Polar residues" evidence="1">
    <location>
        <begin position="523"/>
        <end position="551"/>
    </location>
</feature>
<feature type="compositionally biased region" description="Acidic residues" evidence="1">
    <location>
        <begin position="609"/>
        <end position="618"/>
    </location>
</feature>
<reference evidence="3 4" key="1">
    <citation type="submission" date="2018-10" db="EMBL/GenBank/DDBJ databases">
        <title>Fifty Aureobasidium pullulans genomes reveal a recombining polyextremotolerant generalist.</title>
        <authorList>
            <person name="Gostincar C."/>
            <person name="Turk M."/>
            <person name="Zajc J."/>
            <person name="Gunde-Cimerman N."/>
        </authorList>
    </citation>
    <scope>NUCLEOTIDE SEQUENCE [LARGE SCALE GENOMIC DNA]</scope>
    <source>
        <strain evidence="3 4">EXF-6604</strain>
    </source>
</reference>
<feature type="compositionally biased region" description="Polar residues" evidence="1">
    <location>
        <begin position="974"/>
        <end position="984"/>
    </location>
</feature>
<dbReference type="PROSITE" id="PS50172">
    <property type="entry name" value="BRCT"/>
    <property type="match status" value="1"/>
</dbReference>
<dbReference type="InterPro" id="IPR047249">
    <property type="entry name" value="BRCT_p53bp1-like_rpt1"/>
</dbReference>
<dbReference type="InterPro" id="IPR036420">
    <property type="entry name" value="BRCT_dom_sf"/>
</dbReference>
<dbReference type="GO" id="GO:0070224">
    <property type="term" value="F:sulfide:quinone oxidoreductase activity"/>
    <property type="evidence" value="ECO:0007669"/>
    <property type="project" value="TreeGrafter"/>
</dbReference>
<feature type="compositionally biased region" description="Basic and acidic residues" evidence="1">
    <location>
        <begin position="1343"/>
        <end position="1355"/>
    </location>
</feature>
<dbReference type="Gene3D" id="2.30.30.140">
    <property type="match status" value="1"/>
</dbReference>
<feature type="region of interest" description="Disordered" evidence="1">
    <location>
        <begin position="1183"/>
        <end position="1211"/>
    </location>
</feature>
<accession>A0A4S9LKY0</accession>
<dbReference type="FunFam" id="3.50.50.60:FF:000203">
    <property type="entry name" value="Related to sulfide:quinone oxidoreductase, mitochondrial"/>
    <property type="match status" value="1"/>
</dbReference>
<feature type="compositionally biased region" description="Low complexity" evidence="1">
    <location>
        <begin position="1074"/>
        <end position="1088"/>
    </location>
</feature>
<sequence length="1971" mass="214443">MHRVAFSAGRSVNTASKISSLRTFASVSSASKNHRVVVVGGGSAGLAISHQLLRTGKFTQDDIAIVDPAAYHDYQPGWTLVGGGLKTKEELRKPMSSLVDSKLKLYNQGVGSFAPEENLVTLGNGDKVGYEHLVVAPGIGIKYDNIKGLPEALADQSTPVSTIYGYETCDKVFRNIKEFRGGEALFTLPTGVVKCAGAPQKAMWLALDHWKKAGLYDPSNVANSPIKISFATALPVMFGVPKYSATLEQLRKERGVEAMFQHDLVEINGDKAIFARLDGSEEKVSKRFDLLHVVPKMGPHAFIKDSPLANAAGFVDVEDATLRHKKFSNVWSAGDASSLPTAKTAAAVTSQAPVLVQNMLQSIEGKELNAAYDGYTSCPLLTEYGKVLLAEFKYGGQPKETFAKFGVDQAVPRRAFYHLKKDFFPWVYYNNMVKGTWGGPKGWNFGVVRSSEAEPQRVRTRHPPPVATSTSTQLRRRSTMELNAEKEMATQDQNSLESEHISLLHEKILQENNHFSLTQLSQRMNDGQNDQTRPRHTSNTKIQRMKPSSTAPAAPTLSDMDSIDQQHATPSLVKHTTFHGFPLPLDLDGDTQPMPSQFYKNFTSGLGTEEDTQVEDETAPGTEQETPQIDLMQHWQEPKYHELSSDDEEEKDEGQYFLSSVARPAFPKTPATAGHKRNHRGDVIPSTTSTKTPGSGGMSAFAFGNAAPLTSTQLFQATQAPSSPVPDVPRSDPVLSRPSPNIRQSSPGQNLAYSSPLKGLVQSASRSVNIAGRLSRPGTRDGLFQGNTGIWNGLQERGENEWEYHDREGVSLEDDEGHLSPASESMDEYDEFAQSIRFSQRQASSSPQPAQQSDDENDDVDSSSRTSTHSSQHAPEAEMPHASGPSGRQQSSHQLPTMQMLGRDAENDDYTVADSQPARQEETQLPPPLVEPSSMSSFVPGSYPLSQTTQRLNVLKRDAADSSSIPKPPPTTSQIAPQTQNRLPSSPPQLPVASEESEQGEPLDLHKQAQTVDGGAHSGASSPLPENRPAPSQRTKELIQDNHQQSSNVPDTDPADEARSSNQTTEPVAGPDIVVAQQQVSKSVTSTQGEASPVVPSVSQFDKHRASQLQTQSQVQTSPSSTESPRKAAGILNFADIATDSTPPGASSKDLDLNIDILSNDDHDFMDIMTSPPAKKMRLYGKKGRGLERTRSKMDDKSPAKHRTITNNPDQTAARTVTFHDDVSEPVITYAADVSEVVVQEPERSKAADHHETTTKESLQPAAAGSGKSPEVAYEPAAEAKKTNTTLPDRSAEARQDQAVENEDEETQEDGLHPQSISDVDPKIQTPPSARKREQAGASAATKARETMLARRTLETRTPNVKSSPGRLVRPKRRTSEQSPLRTPISRGQHAEAPKSKLSHVQRVSQDRPQHTRSTVQDETTASEAPAQEGTTTTTITEQADIPTDVSMTDIASEQNEAQEENVASESKITQPDRVLALFKGTAQAYYPATCLGAATLDGLKLRIRFDDGTITQLDSYLVRRLDLRRGDQVKVDLQGMRSKVYVVVGFQDKVEDVQPDSYPKTDVHGFETLQLVPKDRDSVAAVPRVDTAALIKVPVTSAYLTQTMWVRFEGRDYLPSTASMTTVATGYWSRPQTPVPQNTTLATPASRSRRGTVTSIHTSTITSVRSLARPEFASPLPVGRGIFSGMAFAVSYSADSPEKNRVLELIQSQGGLTLEKGFDELFSVKDLGDAPEEAATPSSSATNNTDALILSARAQTLGFVALIADKHSRRAKYVQALALSLPCLSGRWILDSVASAAPLPWTKYLLPAGESAFLSGAVRSRTLTSYIPTTVKLAQTVQERERLLQGGRVLLVSAGAGGRKWEARRAYAFLTVALGASVVRRVSGLDSAKRILDSEEGWGWVYVEGTVEEAETVLFRDGSVESTGAAKKGRKRKRDEEGKEKMVATGRDGKVRIVGDEFVVQSLILGDLML</sequence>
<feature type="compositionally biased region" description="Polar residues" evidence="1">
    <location>
        <begin position="933"/>
        <end position="952"/>
    </location>
</feature>
<feature type="compositionally biased region" description="Polar residues" evidence="1">
    <location>
        <begin position="738"/>
        <end position="751"/>
    </location>
</feature>
<dbReference type="InterPro" id="IPR001357">
    <property type="entry name" value="BRCT_dom"/>
</dbReference>
<feature type="region of interest" description="Disordered" evidence="1">
    <location>
        <begin position="659"/>
        <end position="695"/>
    </location>
</feature>
<evidence type="ECO:0000313" key="3">
    <source>
        <dbReference type="EMBL" id="THY30226.1"/>
    </source>
</evidence>
<feature type="compositionally biased region" description="Basic and acidic residues" evidence="1">
    <location>
        <begin position="1185"/>
        <end position="1199"/>
    </location>
</feature>
<dbReference type="EMBL" id="QZBD01000089">
    <property type="protein sequence ID" value="THY30226.1"/>
    <property type="molecule type" value="Genomic_DNA"/>
</dbReference>
<feature type="compositionally biased region" description="Polar residues" evidence="1">
    <location>
        <begin position="1412"/>
        <end position="1423"/>
    </location>
</feature>
<dbReference type="Pfam" id="PF18115">
    <property type="entry name" value="Tudor_3"/>
    <property type="match status" value="1"/>
</dbReference>
<dbReference type="GO" id="GO:0070221">
    <property type="term" value="P:sulfide oxidation, using sulfide:quinone oxidoreductase"/>
    <property type="evidence" value="ECO:0007669"/>
    <property type="project" value="TreeGrafter"/>
</dbReference>
<dbReference type="PANTHER" id="PTHR10632:SF2">
    <property type="entry name" value="SULFIDE:QUINONE OXIDOREDUCTASE, MITOCHONDRIAL"/>
    <property type="match status" value="1"/>
</dbReference>
<comment type="caution">
    <text evidence="3">The sequence shown here is derived from an EMBL/GenBank/DDBJ whole genome shotgun (WGS) entry which is preliminary data.</text>
</comment>
<feature type="domain" description="BRCT" evidence="2">
    <location>
        <begin position="1679"/>
        <end position="1807"/>
    </location>
</feature>
<dbReference type="Proteomes" id="UP000306584">
    <property type="component" value="Unassembled WGS sequence"/>
</dbReference>
<dbReference type="InterPro" id="IPR015904">
    <property type="entry name" value="Sulphide_quinone_reductase"/>
</dbReference>
<dbReference type="InterPro" id="IPR036188">
    <property type="entry name" value="FAD/NAD-bd_sf"/>
</dbReference>
<dbReference type="SUPFAM" id="SSF51905">
    <property type="entry name" value="FAD/NAD(P)-binding domain"/>
    <property type="match status" value="2"/>
</dbReference>
<gene>
    <name evidence="3" type="ORF">D6D01_03291</name>
</gene>
<feature type="region of interest" description="Disordered" evidence="1">
    <location>
        <begin position="523"/>
        <end position="558"/>
    </location>
</feature>
<dbReference type="CDD" id="cd17745">
    <property type="entry name" value="BRCT_p53bp1_rpt1"/>
    <property type="match status" value="1"/>
</dbReference>
<feature type="compositionally biased region" description="Polar residues" evidence="1">
    <location>
        <begin position="886"/>
        <end position="897"/>
    </location>
</feature>
<feature type="region of interest" description="Disordered" evidence="1">
    <location>
        <begin position="609"/>
        <end position="628"/>
    </location>
</feature>
<dbReference type="GO" id="GO:0071949">
    <property type="term" value="F:FAD binding"/>
    <property type="evidence" value="ECO:0007669"/>
    <property type="project" value="TreeGrafter"/>
</dbReference>
<organism evidence="3 4">
    <name type="scientific">Aureobasidium pullulans</name>
    <name type="common">Black yeast</name>
    <name type="synonym">Pullularia pullulans</name>
    <dbReference type="NCBI Taxonomy" id="5580"/>
    <lineage>
        <taxon>Eukaryota</taxon>
        <taxon>Fungi</taxon>
        <taxon>Dikarya</taxon>
        <taxon>Ascomycota</taxon>
        <taxon>Pezizomycotina</taxon>
        <taxon>Dothideomycetes</taxon>
        <taxon>Dothideomycetidae</taxon>
        <taxon>Dothideales</taxon>
        <taxon>Saccotheciaceae</taxon>
        <taxon>Aureobasidium</taxon>
    </lineage>
</organism>
<feature type="compositionally biased region" description="Low complexity" evidence="1">
    <location>
        <begin position="1107"/>
        <end position="1123"/>
    </location>
</feature>
<dbReference type="InterPro" id="IPR041297">
    <property type="entry name" value="Crb2_Tudor"/>
</dbReference>
<dbReference type="GO" id="GO:0005739">
    <property type="term" value="C:mitochondrion"/>
    <property type="evidence" value="ECO:0007669"/>
    <property type="project" value="TreeGrafter"/>
</dbReference>
<dbReference type="PANTHER" id="PTHR10632">
    <property type="entry name" value="SULFIDE:QUINONE OXIDOREDUCTASE"/>
    <property type="match status" value="1"/>
</dbReference>
<feature type="compositionally biased region" description="Polar residues" evidence="1">
    <location>
        <begin position="593"/>
        <end position="604"/>
    </location>
</feature>